<reference evidence="2" key="1">
    <citation type="submission" date="2011-02" db="EMBL/GenBank/DDBJ databases">
        <title>The genome of the leaf-cutting ant Acromyrmex echinatior suggests key adaptations to social evolution and fungus farming.</title>
        <authorList>
            <person name="Nygaard S."/>
            <person name="Zhang G."/>
        </authorList>
    </citation>
    <scope>NUCLEOTIDE SEQUENCE</scope>
</reference>
<dbReference type="AlphaFoldDB" id="F4WS78"/>
<evidence type="ECO:0000313" key="2">
    <source>
        <dbReference type="EMBL" id="EGI62946.1"/>
    </source>
</evidence>
<organism evidence="3">
    <name type="scientific">Acromyrmex echinatior</name>
    <name type="common">Panamanian leafcutter ant</name>
    <name type="synonym">Acromyrmex octospinosus echinatior</name>
    <dbReference type="NCBI Taxonomy" id="103372"/>
    <lineage>
        <taxon>Eukaryota</taxon>
        <taxon>Metazoa</taxon>
        <taxon>Ecdysozoa</taxon>
        <taxon>Arthropoda</taxon>
        <taxon>Hexapoda</taxon>
        <taxon>Insecta</taxon>
        <taxon>Pterygota</taxon>
        <taxon>Neoptera</taxon>
        <taxon>Endopterygota</taxon>
        <taxon>Hymenoptera</taxon>
        <taxon>Apocrita</taxon>
        <taxon>Aculeata</taxon>
        <taxon>Formicoidea</taxon>
        <taxon>Formicidae</taxon>
        <taxon>Myrmicinae</taxon>
        <taxon>Acromyrmex</taxon>
    </lineage>
</organism>
<evidence type="ECO:0000313" key="3">
    <source>
        <dbReference type="Proteomes" id="UP000007755"/>
    </source>
</evidence>
<gene>
    <name evidence="2" type="ORF">G5I_08694</name>
</gene>
<name>F4WS78_ACREC</name>
<protein>
    <submittedName>
        <fullName evidence="2">Mariner Mos1 transposase</fullName>
    </submittedName>
</protein>
<proteinExistence type="predicted"/>
<accession>F4WS78</accession>
<feature type="domain" description="Mos1 transposase HTH" evidence="1">
    <location>
        <begin position="19"/>
        <end position="68"/>
    </location>
</feature>
<dbReference type="Gene3D" id="1.10.10.1450">
    <property type="match status" value="1"/>
</dbReference>
<dbReference type="InterPro" id="IPR041426">
    <property type="entry name" value="Mos1_HTH"/>
</dbReference>
<evidence type="ECO:0000259" key="1">
    <source>
        <dbReference type="Pfam" id="PF17906"/>
    </source>
</evidence>
<sequence length="80" mass="9646">MQRTQFFVALKVSDFIPKKEHLREALFFCFNLKKSAAESHCLLVKAYEEHVLYQTTCRDWFRRFKNNDFDVNNKEPAEKV</sequence>
<dbReference type="EMBL" id="GL888306">
    <property type="protein sequence ID" value="EGI62946.1"/>
    <property type="molecule type" value="Genomic_DNA"/>
</dbReference>
<dbReference type="Proteomes" id="UP000007755">
    <property type="component" value="Unassembled WGS sequence"/>
</dbReference>
<keyword evidence="3" id="KW-1185">Reference proteome</keyword>
<dbReference type="Pfam" id="PF17906">
    <property type="entry name" value="HTH_48"/>
    <property type="match status" value="1"/>
</dbReference>
<dbReference type="InParanoid" id="F4WS78"/>